<proteinExistence type="predicted"/>
<keyword evidence="2" id="KW-1185">Reference proteome</keyword>
<comment type="caution">
    <text evidence="1">The sequence shown here is derived from an EMBL/GenBank/DDBJ whole genome shotgun (WGS) entry which is preliminary data.</text>
</comment>
<reference evidence="1" key="1">
    <citation type="submission" date="2020-05" db="EMBL/GenBank/DDBJ databases">
        <title>Large-scale comparative analyses of tick genomes elucidate their genetic diversity and vector capacities.</title>
        <authorList>
            <person name="Jia N."/>
            <person name="Wang J."/>
            <person name="Shi W."/>
            <person name="Du L."/>
            <person name="Sun Y."/>
            <person name="Zhan W."/>
            <person name="Jiang J."/>
            <person name="Wang Q."/>
            <person name="Zhang B."/>
            <person name="Ji P."/>
            <person name="Sakyi L.B."/>
            <person name="Cui X."/>
            <person name="Yuan T."/>
            <person name="Jiang B."/>
            <person name="Yang W."/>
            <person name="Lam T.T.-Y."/>
            <person name="Chang Q."/>
            <person name="Ding S."/>
            <person name="Wang X."/>
            <person name="Zhu J."/>
            <person name="Ruan X."/>
            <person name="Zhao L."/>
            <person name="Wei J."/>
            <person name="Que T."/>
            <person name="Du C."/>
            <person name="Cheng J."/>
            <person name="Dai P."/>
            <person name="Han X."/>
            <person name="Huang E."/>
            <person name="Gao Y."/>
            <person name="Liu J."/>
            <person name="Shao H."/>
            <person name="Ye R."/>
            <person name="Li L."/>
            <person name="Wei W."/>
            <person name="Wang X."/>
            <person name="Wang C."/>
            <person name="Yang T."/>
            <person name="Huo Q."/>
            <person name="Li W."/>
            <person name="Guo W."/>
            <person name="Chen H."/>
            <person name="Zhou L."/>
            <person name="Ni X."/>
            <person name="Tian J."/>
            <person name="Zhou Y."/>
            <person name="Sheng Y."/>
            <person name="Liu T."/>
            <person name="Pan Y."/>
            <person name="Xia L."/>
            <person name="Li J."/>
            <person name="Zhao F."/>
            <person name="Cao W."/>
        </authorList>
    </citation>
    <scope>NUCLEOTIDE SEQUENCE</scope>
    <source>
        <strain evidence="1">Hyas-2018</strain>
    </source>
</reference>
<evidence type="ECO:0000313" key="2">
    <source>
        <dbReference type="Proteomes" id="UP000821845"/>
    </source>
</evidence>
<gene>
    <name evidence="1" type="ORF">HPB50_012659</name>
</gene>
<sequence>MTPQRRKRLAVWLFALVLLPLLAWLCYEESGTTLASLPAVRPTMASAGSHVYGVAAAASKAVGAALTSWSFPPAWLSWPSSGIPSPPPVAPVELEKHAVDIELMSEERIGILVAKALAANRQNDEQEAATKSEQMRQLKHQVDTLQIAIDRLGHSFESRRDCCPDVAALLAGLDSKIISRVLEVMNDTSEEAPRSLLQQWMTQEMERRERQLGASLDGRLDARLGEHRRSLQAELVATARMASEAQRQALEAQKIAQAVVADQQRSQQLVPPSTSVTVGMDEVTRVVKGMLDKYAADKTGLPDYALESAGGSVVNTRCTDTYTERSPKYYMFGLPLWTFYRTAREAITPGMHPGECWAFRGSQGHLVVKLAQRIKVTAFSVEHIPRSLVSFGDTSSAPKDFQMWGLDSETDTTGCLLGTYTYDAEADPLQYFIVQDPEPAVYEYVGDEDPQQPRQPGVHVPVPASRPRGARIVRGDCVMLVEYASWACTVIAMVVDNSDCCEPSSGNIAGNKACTAFACHKTVYVNLCNIDSMNEKPLLTFGVLTDVQYADCDDKPAGYDPSLIRYYRNALNQVERAYAHWSRVPGVSLVLQLGDLIDFHNAGCGRGLDRVLATLANDGSLPTYHTLGNHELYNCTRRDLVRRYVCPRLLPNWTPPATDDPVFYYSFCPVPGVKLISLDCFEESVLGRDPSEPRWQQAAELLSRVHGTSDPRVWEWPDALSGLDKRFIDSNGALSEAQLRWLDTELTESDAAGDVVIVFGHLAISPASANADCLLWNYKDVMDLFELHPCVALYLCGHTHRCGYATDARGTHYMALAGIIETEPESVAFSTVSVFPDRIEVVGSGREESRTLAIRSSKPAVEDDVEEELLAVPGVASPPTVQVAV</sequence>
<protein>
    <submittedName>
        <fullName evidence="1">Uncharacterized protein</fullName>
    </submittedName>
</protein>
<dbReference type="EMBL" id="CM023490">
    <property type="protein sequence ID" value="KAH6942945.1"/>
    <property type="molecule type" value="Genomic_DNA"/>
</dbReference>
<name>A0ACB7T7Y3_HYAAI</name>
<accession>A0ACB7T7Y3</accession>
<organism evidence="1 2">
    <name type="scientific">Hyalomma asiaticum</name>
    <name type="common">Tick</name>
    <dbReference type="NCBI Taxonomy" id="266040"/>
    <lineage>
        <taxon>Eukaryota</taxon>
        <taxon>Metazoa</taxon>
        <taxon>Ecdysozoa</taxon>
        <taxon>Arthropoda</taxon>
        <taxon>Chelicerata</taxon>
        <taxon>Arachnida</taxon>
        <taxon>Acari</taxon>
        <taxon>Parasitiformes</taxon>
        <taxon>Ixodida</taxon>
        <taxon>Ixodoidea</taxon>
        <taxon>Ixodidae</taxon>
        <taxon>Hyalomminae</taxon>
        <taxon>Hyalomma</taxon>
    </lineage>
</organism>
<dbReference type="Proteomes" id="UP000821845">
    <property type="component" value="Chromosome 10"/>
</dbReference>
<evidence type="ECO:0000313" key="1">
    <source>
        <dbReference type="EMBL" id="KAH6942945.1"/>
    </source>
</evidence>